<feature type="transmembrane region" description="Helical" evidence="1">
    <location>
        <begin position="349"/>
        <end position="368"/>
    </location>
</feature>
<dbReference type="PANTHER" id="PTHR14859:SF1">
    <property type="entry name" value="PGAP2-INTERACTING PROTEIN"/>
    <property type="match status" value="1"/>
</dbReference>
<dbReference type="InterPro" id="IPR057315">
    <property type="entry name" value="Exo_endo_phos_PGAP2IP_C"/>
</dbReference>
<sequence>MNQKKSGGSSNAGGAYYGSSGGSLPLRSMSSLAGETILAFFNWSLVVEYISIIWFYPMGFMGFTGMEAFLVMMFTPILLFGFVRHFLGGKTGVLVRMAALLVALAALYPYDINDPKSVEKHELILWKNPHVTKTVFVGIGLALDWLCQCRAFIANAGSNQRRERVAFSYMMAIVFHALIRLPYLSVNPFMTWKNWIVFGAALVVFAAVVLLRESTEESERRRPVMEDASSPLTTGIGFGGVLFMSQLFLSTYGVIPRWLNLGPYPAGILVIVAMIAGVVISKKTSMLTSRNTLIFMVVVGALYGFCSGTVPTAVGLFGLVLGCILVSYTMALWNVIIEKMSNTQRPVSMFIYAFITYTILLFWAIYVVSYKFVPWYLGSTLLRERHQTMVIAGILAMGAGALNFDSERGPSSPKKDSRHSSIVSYPPREVFYGMFVGLVLLLLFSVNRNLSHPTQAAVAGNHYERIVTPTSVENIPPTEIKSMIWTIHFGYDNYGRNSFPNITDAIRSHGANVIGLLESDLSRIMTSNRDLVEWLASELHMHSDFGPAPSQNTWGCALLSIFPIESSKHVILPSPEGELACLIDAIIRVDGVAVNVIVTHFGNTEDKLDRKLQAEGAAAIVSSNNNMPTVFLSYITEKTGGDNYKTLLAAGLEDTTTLKRYCEYVFYRGLEMTKFERWSCGEISDTEGQLTNFKIKKSASGDATN</sequence>
<keyword evidence="6" id="KW-1185">Reference proteome</keyword>
<feature type="transmembrane region" description="Helical" evidence="1">
    <location>
        <begin position="165"/>
        <end position="183"/>
    </location>
</feature>
<dbReference type="InParanoid" id="D3AXW1"/>
<feature type="domain" description="PGAP2IP first transmembrane" evidence="3">
    <location>
        <begin position="40"/>
        <end position="189"/>
    </location>
</feature>
<feature type="domain" description="PGAP2IP second transmembrane" evidence="2">
    <location>
        <begin position="229"/>
        <end position="407"/>
    </location>
</feature>
<dbReference type="InterPro" id="IPR036691">
    <property type="entry name" value="Endo/exonu/phosph_ase_sf"/>
</dbReference>
<comment type="caution">
    <text evidence="5">The sequence shown here is derived from an EMBL/GenBank/DDBJ whole genome shotgun (WGS) entry which is preliminary data.</text>
</comment>
<dbReference type="EMBL" id="ADBJ01000004">
    <property type="protein sequence ID" value="EFA85788.1"/>
    <property type="molecule type" value="Genomic_DNA"/>
</dbReference>
<reference evidence="5 6" key="1">
    <citation type="journal article" date="2011" name="Genome Res.">
        <title>Phylogeny-wide analysis of social amoeba genomes highlights ancient origins for complex intercellular communication.</title>
        <authorList>
            <person name="Heidel A.J."/>
            <person name="Lawal H.M."/>
            <person name="Felder M."/>
            <person name="Schilde C."/>
            <person name="Helps N.R."/>
            <person name="Tunggal B."/>
            <person name="Rivero F."/>
            <person name="John U."/>
            <person name="Schleicher M."/>
            <person name="Eichinger L."/>
            <person name="Platzer M."/>
            <person name="Noegel A.A."/>
            <person name="Schaap P."/>
            <person name="Gloeckner G."/>
        </authorList>
    </citation>
    <scope>NUCLEOTIDE SEQUENCE [LARGE SCALE GENOMIC DNA]</scope>
    <source>
        <strain evidence="6">ATCC 26659 / Pp 5 / PN500</strain>
    </source>
</reference>
<dbReference type="AlphaFoldDB" id="D3AXW1"/>
<dbReference type="GeneID" id="31356548"/>
<evidence type="ECO:0000259" key="3">
    <source>
        <dbReference type="Pfam" id="PF23022"/>
    </source>
</evidence>
<dbReference type="RefSeq" id="XP_020437894.1">
    <property type="nucleotide sequence ID" value="XM_020572036.1"/>
</dbReference>
<feature type="transmembrane region" description="Helical" evidence="1">
    <location>
        <begin position="316"/>
        <end position="337"/>
    </location>
</feature>
<feature type="transmembrane region" description="Helical" evidence="1">
    <location>
        <begin position="261"/>
        <end position="280"/>
    </location>
</feature>
<evidence type="ECO:0000313" key="5">
    <source>
        <dbReference type="EMBL" id="EFA85788.1"/>
    </source>
</evidence>
<feature type="transmembrane region" description="Helical" evidence="1">
    <location>
        <begin position="195"/>
        <end position="211"/>
    </location>
</feature>
<feature type="transmembrane region" description="Helical" evidence="1">
    <location>
        <begin position="232"/>
        <end position="255"/>
    </location>
</feature>
<dbReference type="Pfam" id="PF23022">
    <property type="entry name" value="6TM_1st_PGAP2IP"/>
    <property type="match status" value="1"/>
</dbReference>
<evidence type="ECO:0000256" key="1">
    <source>
        <dbReference type="SAM" id="Phobius"/>
    </source>
</evidence>
<keyword evidence="1" id="KW-1133">Transmembrane helix</keyword>
<feature type="transmembrane region" description="Helical" evidence="1">
    <location>
        <begin position="37"/>
        <end position="56"/>
    </location>
</feature>
<protein>
    <submittedName>
        <fullName evidence="5">Putative transmembrane protein</fullName>
    </submittedName>
</protein>
<dbReference type="FunCoup" id="D3AXW1">
    <property type="interactions" value="47"/>
</dbReference>
<gene>
    <name evidence="5" type="ORF">PPL_01018</name>
</gene>
<dbReference type="InterPro" id="IPR053912">
    <property type="entry name" value="PGAP2IP_TM_1nd"/>
</dbReference>
<keyword evidence="1" id="KW-0472">Membrane</keyword>
<dbReference type="Pfam" id="PF23021">
    <property type="entry name" value="6TM_2nd_PGAP2IP"/>
    <property type="match status" value="1"/>
</dbReference>
<dbReference type="OMA" id="CVWYFPL"/>
<feature type="transmembrane region" description="Helical" evidence="1">
    <location>
        <begin position="68"/>
        <end position="86"/>
    </location>
</feature>
<dbReference type="GO" id="GO:0016020">
    <property type="term" value="C:membrane"/>
    <property type="evidence" value="ECO:0007669"/>
    <property type="project" value="GOC"/>
</dbReference>
<dbReference type="FunFam" id="3.60.10.10:FF:000122">
    <property type="entry name" value="Frag1/DRAM/Sfk1_family_-_putative"/>
    <property type="match status" value="1"/>
</dbReference>
<feature type="transmembrane region" description="Helical" evidence="1">
    <location>
        <begin position="93"/>
        <end position="110"/>
    </location>
</feature>
<feature type="transmembrane region" description="Helical" evidence="1">
    <location>
        <begin position="292"/>
        <end position="310"/>
    </location>
</feature>
<dbReference type="InterPro" id="IPR051916">
    <property type="entry name" value="GPI-anchor_lipid_remodeler"/>
</dbReference>
<feature type="transmembrane region" description="Helical" evidence="1">
    <location>
        <begin position="425"/>
        <end position="446"/>
    </location>
</feature>
<dbReference type="GO" id="GO:0006506">
    <property type="term" value="P:GPI anchor biosynthetic process"/>
    <property type="evidence" value="ECO:0007669"/>
    <property type="project" value="TreeGrafter"/>
</dbReference>
<evidence type="ECO:0000259" key="2">
    <source>
        <dbReference type="Pfam" id="PF23021"/>
    </source>
</evidence>
<dbReference type="Gene3D" id="3.60.10.10">
    <property type="entry name" value="Endonuclease/exonuclease/phosphatase"/>
    <property type="match status" value="1"/>
</dbReference>
<feature type="transmembrane region" description="Helical" evidence="1">
    <location>
        <begin position="130"/>
        <end position="153"/>
    </location>
</feature>
<organism evidence="5 6">
    <name type="scientific">Heterostelium pallidum (strain ATCC 26659 / Pp 5 / PN500)</name>
    <name type="common">Cellular slime mold</name>
    <name type="synonym">Polysphondylium pallidum</name>
    <dbReference type="NCBI Taxonomy" id="670386"/>
    <lineage>
        <taxon>Eukaryota</taxon>
        <taxon>Amoebozoa</taxon>
        <taxon>Evosea</taxon>
        <taxon>Eumycetozoa</taxon>
        <taxon>Dictyostelia</taxon>
        <taxon>Acytosteliales</taxon>
        <taxon>Acytosteliaceae</taxon>
        <taxon>Heterostelium</taxon>
    </lineage>
</organism>
<accession>D3AXW1</accession>
<dbReference type="SUPFAM" id="SSF56219">
    <property type="entry name" value="DNase I-like"/>
    <property type="match status" value="1"/>
</dbReference>
<evidence type="ECO:0000259" key="4">
    <source>
        <dbReference type="Pfam" id="PF23226"/>
    </source>
</evidence>
<dbReference type="GO" id="GO:0005783">
    <property type="term" value="C:endoplasmic reticulum"/>
    <property type="evidence" value="ECO:0007669"/>
    <property type="project" value="TreeGrafter"/>
</dbReference>
<keyword evidence="1 5" id="KW-0812">Transmembrane</keyword>
<evidence type="ECO:0000313" key="6">
    <source>
        <dbReference type="Proteomes" id="UP000001396"/>
    </source>
</evidence>
<proteinExistence type="predicted"/>
<dbReference type="PANTHER" id="PTHR14859">
    <property type="entry name" value="CALCOFLUOR WHITE HYPERSENSITIVE PROTEIN PRECURSOR"/>
    <property type="match status" value="1"/>
</dbReference>
<feature type="domain" description="PGAP2IP C-terminal nuclease-like" evidence="4">
    <location>
        <begin position="480"/>
        <end position="699"/>
    </location>
</feature>
<dbReference type="InterPro" id="IPR053911">
    <property type="entry name" value="PGAP2IP_TM_2nd"/>
</dbReference>
<name>D3AXW1_HETP5</name>
<dbReference type="Proteomes" id="UP000001396">
    <property type="component" value="Unassembled WGS sequence"/>
</dbReference>
<dbReference type="Pfam" id="PF23226">
    <property type="entry name" value="Exo_endo_phos_PGAP2IP"/>
    <property type="match status" value="1"/>
</dbReference>